<protein>
    <submittedName>
        <fullName evidence="1">Uncharacterized protein</fullName>
    </submittedName>
</protein>
<name>A0A918LCZ3_9ACTN</name>
<reference evidence="1" key="1">
    <citation type="journal article" date="2014" name="Int. J. Syst. Evol. Microbiol.">
        <title>Complete genome sequence of Corynebacterium casei LMG S-19264T (=DSM 44701T), isolated from a smear-ripened cheese.</title>
        <authorList>
            <consortium name="US DOE Joint Genome Institute (JGI-PGF)"/>
            <person name="Walter F."/>
            <person name="Albersmeier A."/>
            <person name="Kalinowski J."/>
            <person name="Ruckert C."/>
        </authorList>
    </citation>
    <scope>NUCLEOTIDE SEQUENCE</scope>
    <source>
        <strain evidence="1">JCM 4386</strain>
    </source>
</reference>
<dbReference type="AlphaFoldDB" id="A0A918LCZ3"/>
<gene>
    <name evidence="1" type="ORF">GCM10010269_83640</name>
</gene>
<keyword evidence="2" id="KW-1185">Reference proteome</keyword>
<proteinExistence type="predicted"/>
<dbReference type="Proteomes" id="UP000606194">
    <property type="component" value="Unassembled WGS sequence"/>
</dbReference>
<accession>A0A918LCZ3</accession>
<dbReference type="EMBL" id="BMTL01000099">
    <property type="protein sequence ID" value="GGS32963.1"/>
    <property type="molecule type" value="Genomic_DNA"/>
</dbReference>
<reference evidence="1" key="2">
    <citation type="submission" date="2020-09" db="EMBL/GenBank/DDBJ databases">
        <authorList>
            <person name="Sun Q."/>
            <person name="Ohkuma M."/>
        </authorList>
    </citation>
    <scope>NUCLEOTIDE SEQUENCE</scope>
    <source>
        <strain evidence="1">JCM 4386</strain>
    </source>
</reference>
<comment type="caution">
    <text evidence="1">The sequence shown here is derived from an EMBL/GenBank/DDBJ whole genome shotgun (WGS) entry which is preliminary data.</text>
</comment>
<organism evidence="1 2">
    <name type="scientific">Streptomyces humidus</name>
    <dbReference type="NCBI Taxonomy" id="52259"/>
    <lineage>
        <taxon>Bacteria</taxon>
        <taxon>Bacillati</taxon>
        <taxon>Actinomycetota</taxon>
        <taxon>Actinomycetes</taxon>
        <taxon>Kitasatosporales</taxon>
        <taxon>Streptomycetaceae</taxon>
        <taxon>Streptomyces</taxon>
    </lineage>
</organism>
<evidence type="ECO:0000313" key="1">
    <source>
        <dbReference type="EMBL" id="GGS32963.1"/>
    </source>
</evidence>
<evidence type="ECO:0000313" key="2">
    <source>
        <dbReference type="Proteomes" id="UP000606194"/>
    </source>
</evidence>
<sequence length="94" mass="10143">MRLDAPTPSAAFEVTNYEDEVYTYGITFEFLTQATEESEVAATVRRTIASVKPGQTVETTVTAPKAGDPDPVSEIRIADVTLVPQDRSASPARP</sequence>